<evidence type="ECO:0000313" key="1">
    <source>
        <dbReference type="EMBL" id="ADV66367.1"/>
    </source>
</evidence>
<proteinExistence type="predicted"/>
<dbReference type="HOGENOM" id="CLU_026001_1_1_0"/>
<dbReference type="Proteomes" id="UP000008635">
    <property type="component" value="Chromosome"/>
</dbReference>
<dbReference type="Pfam" id="PF08811">
    <property type="entry name" value="DUF1800"/>
    <property type="match status" value="1"/>
</dbReference>
<evidence type="ECO:0008006" key="3">
    <source>
        <dbReference type="Google" id="ProtNLM"/>
    </source>
</evidence>
<dbReference type="STRING" id="709986.Deima_0711"/>
<dbReference type="EMBL" id="CP002454">
    <property type="protein sequence ID" value="ADV66367.1"/>
    <property type="molecule type" value="Genomic_DNA"/>
</dbReference>
<keyword evidence="2" id="KW-1185">Reference proteome</keyword>
<protein>
    <recommendedName>
        <fullName evidence="3">DUF1800 domain-containing protein</fullName>
    </recommendedName>
</protein>
<dbReference type="AlphaFoldDB" id="E8U5M8"/>
<dbReference type="InterPro" id="IPR014917">
    <property type="entry name" value="DUF1800"/>
</dbReference>
<reference evidence="2" key="2">
    <citation type="submission" date="2011-01" db="EMBL/GenBank/DDBJ databases">
        <title>The complete genome of Deinococcus maricopensis DSM 21211.</title>
        <authorList>
            <consortium name="US DOE Joint Genome Institute (JGI-PGF)"/>
            <person name="Lucas S."/>
            <person name="Copeland A."/>
            <person name="Lapidus A."/>
            <person name="Goodwin L."/>
            <person name="Pitluck S."/>
            <person name="Kyrpides N."/>
            <person name="Mavromatis K."/>
            <person name="Pagani I."/>
            <person name="Ivanova N."/>
            <person name="Ovchinnikova G."/>
            <person name="Zeytun A."/>
            <person name="Detter J.C."/>
            <person name="Han C."/>
            <person name="Land M."/>
            <person name="Hauser L."/>
            <person name="Markowitz V."/>
            <person name="Cheng J.-F."/>
            <person name="Hugenholtz P."/>
            <person name="Woyke T."/>
            <person name="Wu D."/>
            <person name="Pukall R."/>
            <person name="Gehrich-Schroeter G."/>
            <person name="Brambilla E."/>
            <person name="Klenk H.-P."/>
            <person name="Eisen J.A."/>
        </authorList>
    </citation>
    <scope>NUCLEOTIDE SEQUENCE [LARGE SCALE GENOMIC DNA]</scope>
    <source>
        <strain evidence="2">DSM 21211 / LMG 22137 / NRRL B-23946 / LB-34</strain>
    </source>
</reference>
<dbReference type="KEGG" id="dmr:Deima_0711"/>
<name>E8U5M8_DEIML</name>
<evidence type="ECO:0000313" key="2">
    <source>
        <dbReference type="Proteomes" id="UP000008635"/>
    </source>
</evidence>
<organism evidence="1 2">
    <name type="scientific">Deinococcus maricopensis (strain DSM 21211 / LMG 22137 / NRRL B-23946 / LB-34)</name>
    <dbReference type="NCBI Taxonomy" id="709986"/>
    <lineage>
        <taxon>Bacteria</taxon>
        <taxon>Thermotogati</taxon>
        <taxon>Deinococcota</taxon>
        <taxon>Deinococci</taxon>
        <taxon>Deinococcales</taxon>
        <taxon>Deinococcaceae</taxon>
        <taxon>Deinococcus</taxon>
    </lineage>
</organism>
<sequence>MALTPYQPRTYTPEDAAHLARRAGFGATDAEIRALQQLGPQGAARKLLDFPQTLVSGNPFKPENGASPGAGIKLTQTAWLFEMLYTPHPLRERLALLWSNHFVIGTDKVRNLAALGQYLTLLRTHAAGEFTPFATDIAKSPAMLRYLDNDQNRKGKPNENFSRELLELFTTGIGPYSERDVQEGARALTGWTFTGGRGNKQYLEVPKFAFQVKNHDAGRKTYLGQSGAFTPEQVVALACAHPATGDFVARKLWRAFVNDTPDETGVRALGDVFRAHGGNLRVTLEALLTSEAFYAPGNRASIIRSPVEFVVGALRSMGRPKLDEKQILNLTSTLARLGQDLLKPPNVKGWDGGREWINDSSLLLRMQTAAALTLGKNAPKVDAPPSMLALTGHAEPPAALRGLKRAQATYLTLISPEFQLL</sequence>
<dbReference type="eggNOG" id="COG5267">
    <property type="taxonomic scope" value="Bacteria"/>
</dbReference>
<reference evidence="1 2" key="1">
    <citation type="journal article" date="2011" name="Stand. Genomic Sci.">
        <title>Complete genome sequence of Deinococcus maricopensis type strain (LB-34).</title>
        <authorList>
            <person name="Pukall R."/>
            <person name="Zeytun A."/>
            <person name="Lucas S."/>
            <person name="Lapidus A."/>
            <person name="Hammon N."/>
            <person name="Deshpande S."/>
            <person name="Nolan M."/>
            <person name="Cheng J.F."/>
            <person name="Pitluck S."/>
            <person name="Liolios K."/>
            <person name="Pagani I."/>
            <person name="Mikhailova N."/>
            <person name="Ivanova N."/>
            <person name="Mavromatis K."/>
            <person name="Pati A."/>
            <person name="Tapia R."/>
            <person name="Han C."/>
            <person name="Goodwin L."/>
            <person name="Chen A."/>
            <person name="Palaniappan K."/>
            <person name="Land M."/>
            <person name="Hauser L."/>
            <person name="Chang Y.J."/>
            <person name="Jeffries C.D."/>
            <person name="Brambilla E.M."/>
            <person name="Rohde M."/>
            <person name="Goker M."/>
            <person name="Detter J.C."/>
            <person name="Woyke T."/>
            <person name="Bristow J."/>
            <person name="Eisen J.A."/>
            <person name="Markowitz V."/>
            <person name="Hugenholtz P."/>
            <person name="Kyrpides N.C."/>
            <person name="Klenk H.P."/>
        </authorList>
    </citation>
    <scope>NUCLEOTIDE SEQUENCE [LARGE SCALE GENOMIC DNA]</scope>
    <source>
        <strain evidence="2">DSM 21211 / LMG 22137 / NRRL B-23946 / LB-34</strain>
    </source>
</reference>
<accession>E8U5M8</accession>
<dbReference type="RefSeq" id="WP_013555872.1">
    <property type="nucleotide sequence ID" value="NC_014958.1"/>
</dbReference>
<gene>
    <name evidence="1" type="ordered locus">Deima_0711</name>
</gene>